<evidence type="ECO:0000313" key="1">
    <source>
        <dbReference type="EMBL" id="KAG8658113.1"/>
    </source>
</evidence>
<keyword evidence="2" id="KW-1185">Reference proteome</keyword>
<organism evidence="1 2">
    <name type="scientific">Manihot esculenta</name>
    <name type="common">Cassava</name>
    <name type="synonym">Jatropha manihot</name>
    <dbReference type="NCBI Taxonomy" id="3983"/>
    <lineage>
        <taxon>Eukaryota</taxon>
        <taxon>Viridiplantae</taxon>
        <taxon>Streptophyta</taxon>
        <taxon>Embryophyta</taxon>
        <taxon>Tracheophyta</taxon>
        <taxon>Spermatophyta</taxon>
        <taxon>Magnoliopsida</taxon>
        <taxon>eudicotyledons</taxon>
        <taxon>Gunneridae</taxon>
        <taxon>Pentapetalae</taxon>
        <taxon>rosids</taxon>
        <taxon>fabids</taxon>
        <taxon>Malpighiales</taxon>
        <taxon>Euphorbiaceae</taxon>
        <taxon>Crotonoideae</taxon>
        <taxon>Manihoteae</taxon>
        <taxon>Manihot</taxon>
    </lineage>
</organism>
<dbReference type="EMBL" id="CM004389">
    <property type="protein sequence ID" value="KAG8658113.1"/>
    <property type="molecule type" value="Genomic_DNA"/>
</dbReference>
<evidence type="ECO:0000313" key="2">
    <source>
        <dbReference type="Proteomes" id="UP000091857"/>
    </source>
</evidence>
<sequence length="1209" mass="130173">MTLVIQQQMVRLQSNYVMFLLILLCASLVESLEHRKDSQEVSLSQLIDPMTGEVDEGMAKLLCITCRLDLIHVKEASEDLNLCFPEKTSDLTSESNSKSRLPTKEHVWKMIKVQNPQLKQTLQDCMRKNKILFHVSGESGSNVQQTGCLDSVLPKPTGPKRNLLQSIAEAPASAPVPNDGSSLPTADLATSPVSTPLPRRSFLSRGRADTQVASESERNNIIILAVVMTAAGTLVFVALMFLCFLHFCRGSSGSSLNDEKPLLSLSLRDSSTGSSSKSFGLVNSIKDEKVDHQSFSMNSSHHRRDSSLDSIKSDALLVPPDEIAFSAESIGRSSNAVAPLPLPPGRVESMLPLKPPPGRVDSTPPLKPPPGRVESTLPLKLPPGRVDSTLPPPPGRAVPLPPEPPASLRSPSSKAASPPAPPPPGAPPPPRAGASDSMGPRPPGPPPSPPAAPGAKSGPPPPPLKGGPAPPRPPPPLPGGAKGPRPPPGLKRPPNAPPGERDGAEDGANTPKAKLKPFFWDKVLANPDSSMVWHQIKAGSFQFNEEMIETLFGYAPAERGRTDRKKESSSQDTPQYIQILDTKKAQNLSILLRALNVTIEEVRDALNEGNELPVELIQTLLKMAPTADEELKLRLYTGELSQLGSAERFLKVLVDIPFAYKRLESLLFMCTLQEDVAATKESLGTLEVACKELKSSRLFLKLLEAVLKTGNRMNDGTFRGRALAFKLDTLLKLSDVKGTDGKTTLLHFVVQEIIRTEGVRAARAARASRTFSNISVQTEDLIDDDVIPETEFDYCKMGLEVVSRLSSELENVKKAAVVDADNLTGTVAKLGYALLKNQDFLNKDLKSLEEESEFHEVLKGFVQNAEGDIMKLLEEEKRIMALVKSTGDYFHGNAGKDEGLRLFVIVRDFLVILDKVCKQVRDAQKNSEKLQKKESTTSDKSLKKESSTASCQSSAEKSLNKESSTASCQSSAEKSLNKESSTASCQSSAEKSLNKESTASCQSSAEKSLNKESSTASCQSSAEKSVNNESTASCQPSPEESLNKESSSTALCQSSAEKSLNKESSTASCQSSPEKSLNKESSTASCQSSPESSLNKESSTASCQSSPENSLNKESSTASCQSSPEKSLDKESSTASCQSSPEKSLDKESSTASCQSSQSSPEKSLNKESSTASCQSSPLQHVSPDIRSRLFPAIQERKIESSSSDDESE</sequence>
<protein>
    <submittedName>
        <fullName evidence="1">Uncharacterized protein</fullName>
    </submittedName>
</protein>
<proteinExistence type="predicted"/>
<accession>A0ACB7I2K9</accession>
<dbReference type="Proteomes" id="UP000091857">
    <property type="component" value="Chromosome 3"/>
</dbReference>
<name>A0ACB7I2K9_MANES</name>
<reference evidence="2" key="1">
    <citation type="journal article" date="2016" name="Nat. Biotechnol.">
        <title>Sequencing wild and cultivated cassava and related species reveals extensive interspecific hybridization and genetic diversity.</title>
        <authorList>
            <person name="Bredeson J.V."/>
            <person name="Lyons J.B."/>
            <person name="Prochnik S.E."/>
            <person name="Wu G.A."/>
            <person name="Ha C.M."/>
            <person name="Edsinger-Gonzales E."/>
            <person name="Grimwood J."/>
            <person name="Schmutz J."/>
            <person name="Rabbi I.Y."/>
            <person name="Egesi C."/>
            <person name="Nauluvula P."/>
            <person name="Lebot V."/>
            <person name="Ndunguru J."/>
            <person name="Mkamilo G."/>
            <person name="Bart R.S."/>
            <person name="Setter T.L."/>
            <person name="Gleadow R.M."/>
            <person name="Kulakow P."/>
            <person name="Ferguson M.E."/>
            <person name="Rounsley S."/>
            <person name="Rokhsar D.S."/>
        </authorList>
    </citation>
    <scope>NUCLEOTIDE SEQUENCE [LARGE SCALE GENOMIC DNA]</scope>
    <source>
        <strain evidence="2">cv. AM560-2</strain>
    </source>
</reference>
<comment type="caution">
    <text evidence="1">The sequence shown here is derived from an EMBL/GenBank/DDBJ whole genome shotgun (WGS) entry which is preliminary data.</text>
</comment>
<gene>
    <name evidence="1" type="ORF">MANES_03G121900v8</name>
</gene>